<evidence type="ECO:0008006" key="4">
    <source>
        <dbReference type="Google" id="ProtNLM"/>
    </source>
</evidence>
<feature type="region of interest" description="Disordered" evidence="1">
    <location>
        <begin position="468"/>
        <end position="515"/>
    </location>
</feature>
<evidence type="ECO:0000256" key="1">
    <source>
        <dbReference type="SAM" id="MobiDB-lite"/>
    </source>
</evidence>
<dbReference type="PANTHER" id="PTHR35391:SF5">
    <property type="entry name" value="DUF6590 DOMAIN-CONTAINING PROTEIN"/>
    <property type="match status" value="1"/>
</dbReference>
<feature type="compositionally biased region" description="Polar residues" evidence="1">
    <location>
        <begin position="224"/>
        <end position="234"/>
    </location>
</feature>
<feature type="non-terminal residue" evidence="2">
    <location>
        <position position="1"/>
    </location>
</feature>
<keyword evidence="3" id="KW-1185">Reference proteome</keyword>
<dbReference type="EMBL" id="MU858408">
    <property type="protein sequence ID" value="KAK4206460.1"/>
    <property type="molecule type" value="Genomic_DNA"/>
</dbReference>
<gene>
    <name evidence="2" type="ORF">QBC37DRAFT_239071</name>
</gene>
<evidence type="ECO:0000313" key="3">
    <source>
        <dbReference type="Proteomes" id="UP001301769"/>
    </source>
</evidence>
<proteinExistence type="predicted"/>
<evidence type="ECO:0000313" key="2">
    <source>
        <dbReference type="EMBL" id="KAK4206460.1"/>
    </source>
</evidence>
<dbReference type="Proteomes" id="UP001301769">
    <property type="component" value="Unassembled WGS sequence"/>
</dbReference>
<protein>
    <recommendedName>
        <fullName evidence="4">C2H2-type domain-containing protein</fullName>
    </recommendedName>
</protein>
<feature type="compositionally biased region" description="Basic residues" evidence="1">
    <location>
        <begin position="186"/>
        <end position="200"/>
    </location>
</feature>
<name>A0AAN6XTS6_9PEZI</name>
<dbReference type="AlphaFoldDB" id="A0AAN6XTS6"/>
<feature type="non-terminal residue" evidence="2">
    <location>
        <position position="515"/>
    </location>
</feature>
<organism evidence="2 3">
    <name type="scientific">Rhypophila decipiens</name>
    <dbReference type="NCBI Taxonomy" id="261697"/>
    <lineage>
        <taxon>Eukaryota</taxon>
        <taxon>Fungi</taxon>
        <taxon>Dikarya</taxon>
        <taxon>Ascomycota</taxon>
        <taxon>Pezizomycotina</taxon>
        <taxon>Sordariomycetes</taxon>
        <taxon>Sordariomycetidae</taxon>
        <taxon>Sordariales</taxon>
        <taxon>Naviculisporaceae</taxon>
        <taxon>Rhypophila</taxon>
    </lineage>
</organism>
<feature type="compositionally biased region" description="Polar residues" evidence="1">
    <location>
        <begin position="201"/>
        <end position="210"/>
    </location>
</feature>
<feature type="compositionally biased region" description="Polar residues" evidence="1">
    <location>
        <begin position="474"/>
        <end position="498"/>
    </location>
</feature>
<comment type="caution">
    <text evidence="2">The sequence shown here is derived from an EMBL/GenBank/DDBJ whole genome shotgun (WGS) entry which is preliminary data.</text>
</comment>
<dbReference type="PANTHER" id="PTHR35391">
    <property type="entry name" value="C2H2-TYPE DOMAIN-CONTAINING PROTEIN-RELATED"/>
    <property type="match status" value="1"/>
</dbReference>
<reference evidence="2" key="2">
    <citation type="submission" date="2023-05" db="EMBL/GenBank/DDBJ databases">
        <authorList>
            <consortium name="Lawrence Berkeley National Laboratory"/>
            <person name="Steindorff A."/>
            <person name="Hensen N."/>
            <person name="Bonometti L."/>
            <person name="Westerberg I."/>
            <person name="Brannstrom I.O."/>
            <person name="Guillou S."/>
            <person name="Cros-Aarteil S."/>
            <person name="Calhoun S."/>
            <person name="Haridas S."/>
            <person name="Kuo A."/>
            <person name="Mondo S."/>
            <person name="Pangilinan J."/>
            <person name="Riley R."/>
            <person name="Labutti K."/>
            <person name="Andreopoulos B."/>
            <person name="Lipzen A."/>
            <person name="Chen C."/>
            <person name="Yanf M."/>
            <person name="Daum C."/>
            <person name="Ng V."/>
            <person name="Clum A."/>
            <person name="Ohm R."/>
            <person name="Martin F."/>
            <person name="Silar P."/>
            <person name="Natvig D."/>
            <person name="Lalanne C."/>
            <person name="Gautier V."/>
            <person name="Ament-Velasquez S.L."/>
            <person name="Kruys A."/>
            <person name="Hutchinson M.I."/>
            <person name="Powell A.J."/>
            <person name="Barry K."/>
            <person name="Miller A.N."/>
            <person name="Grigoriev I.V."/>
            <person name="Debuchy R."/>
            <person name="Gladieux P."/>
            <person name="Thoren M.H."/>
            <person name="Johannesson H."/>
        </authorList>
    </citation>
    <scope>NUCLEOTIDE SEQUENCE</scope>
    <source>
        <strain evidence="2">PSN293</strain>
    </source>
</reference>
<sequence length="515" mass="57896">DETIYEITDACLEAFERLIPLVPDDRLSSQSRPNLRGLRDDFSFWIDYSGALASAGASLDDRLHGLDEIKGMVLELLQMLGRNLLRLAHISKKGETSGDDFDRYHSATVSTLDRLHFLAKAIRKSSSKQPDAKPFEFTEFTNQDDVYFRNIAVTYVKLNCPRARPSLREHLGDTIARRRRALLVKGRHAGKLKSKRRGRSSARTDTQGQSEPAGVSHGYPRSAFQPSITGSKATEASKPDARALRRIMKRGAFSIQSSGILQRDVLLTIQYPTPPPLPHDDIKHVQCFYCLEPLPAVEIRKGISDDNKYWRHHLDRDLQPYACLFPACANYWFSNMKDWSDHMDKFHTPDWPRFVHGTTWFCDTDHDKPEEFDNESEWAKHMMETDLHPSHEAEPSEEQLKVLAGKKQQIALRDPDTCPFCESKPYSIAVLGDKGNPADKAISLTQHIGAHVKALSMLAFPSLACAADPASQEEPGSTGNLDESKKSTVYSGFPTQPISHGGDLESTSLVFFDDE</sequence>
<accession>A0AAN6XTS6</accession>
<feature type="region of interest" description="Disordered" evidence="1">
    <location>
        <begin position="186"/>
        <end position="240"/>
    </location>
</feature>
<reference evidence="2" key="1">
    <citation type="journal article" date="2023" name="Mol. Phylogenet. Evol.">
        <title>Genome-scale phylogeny and comparative genomics of the fungal order Sordariales.</title>
        <authorList>
            <person name="Hensen N."/>
            <person name="Bonometti L."/>
            <person name="Westerberg I."/>
            <person name="Brannstrom I.O."/>
            <person name="Guillou S."/>
            <person name="Cros-Aarteil S."/>
            <person name="Calhoun S."/>
            <person name="Haridas S."/>
            <person name="Kuo A."/>
            <person name="Mondo S."/>
            <person name="Pangilinan J."/>
            <person name="Riley R."/>
            <person name="LaButti K."/>
            <person name="Andreopoulos B."/>
            <person name="Lipzen A."/>
            <person name="Chen C."/>
            <person name="Yan M."/>
            <person name="Daum C."/>
            <person name="Ng V."/>
            <person name="Clum A."/>
            <person name="Steindorff A."/>
            <person name="Ohm R.A."/>
            <person name="Martin F."/>
            <person name="Silar P."/>
            <person name="Natvig D.O."/>
            <person name="Lalanne C."/>
            <person name="Gautier V."/>
            <person name="Ament-Velasquez S.L."/>
            <person name="Kruys A."/>
            <person name="Hutchinson M.I."/>
            <person name="Powell A.J."/>
            <person name="Barry K."/>
            <person name="Miller A.N."/>
            <person name="Grigoriev I.V."/>
            <person name="Debuchy R."/>
            <person name="Gladieux P."/>
            <person name="Hiltunen Thoren M."/>
            <person name="Johannesson H."/>
        </authorList>
    </citation>
    <scope>NUCLEOTIDE SEQUENCE</scope>
    <source>
        <strain evidence="2">PSN293</strain>
    </source>
</reference>